<dbReference type="InterPro" id="IPR013087">
    <property type="entry name" value="Znf_C2H2_type"/>
</dbReference>
<keyword evidence="3" id="KW-0677">Repeat</keyword>
<evidence type="ECO:0000256" key="4">
    <source>
        <dbReference type="ARBA" id="ARBA00022771"/>
    </source>
</evidence>
<dbReference type="InterPro" id="IPR022755">
    <property type="entry name" value="Znf_C2H2_jaz"/>
</dbReference>
<name>A0A395NMY6_TRIAR</name>
<dbReference type="GO" id="GO:0005840">
    <property type="term" value="C:ribosome"/>
    <property type="evidence" value="ECO:0007669"/>
    <property type="project" value="UniProtKB-KW"/>
</dbReference>
<evidence type="ECO:0000256" key="8">
    <source>
        <dbReference type="PROSITE-ProRule" id="PRU00042"/>
    </source>
</evidence>
<dbReference type="PROSITE" id="PS00028">
    <property type="entry name" value="ZINC_FINGER_C2H2_1"/>
    <property type="match status" value="3"/>
</dbReference>
<evidence type="ECO:0000256" key="2">
    <source>
        <dbReference type="ARBA" id="ARBA00022723"/>
    </source>
</evidence>
<reference evidence="11 12" key="1">
    <citation type="journal article" date="2018" name="PLoS Pathog.">
        <title>Evolution of structural diversity of trichothecenes, a family of toxins produced by plant pathogenic and entomopathogenic fungi.</title>
        <authorList>
            <person name="Proctor R.H."/>
            <person name="McCormick S.P."/>
            <person name="Kim H.S."/>
            <person name="Cardoza R.E."/>
            <person name="Stanley A.M."/>
            <person name="Lindo L."/>
            <person name="Kelly A."/>
            <person name="Brown D.W."/>
            <person name="Lee T."/>
            <person name="Vaughan M.M."/>
            <person name="Alexander N.J."/>
            <person name="Busman M."/>
            <person name="Gutierrez S."/>
        </authorList>
    </citation>
    <scope>NUCLEOTIDE SEQUENCE [LARGE SCALE GENOMIC DNA]</scope>
    <source>
        <strain evidence="11 12">IBT 40837</strain>
    </source>
</reference>
<dbReference type="Pfam" id="PF00298">
    <property type="entry name" value="Ribosomal_L11"/>
    <property type="match status" value="1"/>
</dbReference>
<dbReference type="GO" id="GO:0006412">
    <property type="term" value="P:translation"/>
    <property type="evidence" value="ECO:0007669"/>
    <property type="project" value="InterPro"/>
</dbReference>
<dbReference type="Gene3D" id="3.30.1550.10">
    <property type="entry name" value="Ribosomal protein L11/L12, N-terminal domain"/>
    <property type="match status" value="1"/>
</dbReference>
<dbReference type="AlphaFoldDB" id="A0A395NMY6"/>
<dbReference type="FunFam" id="3.30.1550.10:FF:000004">
    <property type="entry name" value="Mitochondrial 54S ribosomal protein YmL19"/>
    <property type="match status" value="1"/>
</dbReference>
<dbReference type="OrthoDB" id="6105938at2759"/>
<keyword evidence="5" id="KW-0862">Zinc</keyword>
<sequence>MSKAKGAAAGVDTIVKLIVGAGQASPSPPVGPALGSKGVKSMDFCKEFNARTAHITPGTPMPCRVTVRPDRSFTFDLRTPQTSWLLLNAVGAPVGKKGNRKGVSKPGHETVGTISLKHTNTRRILIGITKPFPEHEQQGEKKNETMQPLACTCGRSFGTEQALQGHRKAVARYICHLCNRCLLNHKGYMAHRASSFPACGQKRVGDVSWRCTDCRAQFDDRAALRQHLQSAGHAVDFHCCDCNKNFKTGRALADHLKNKIHKKPVTPPQTQKPQSRCEDCNRSFKNERALQQHMDSVIHRPISNLTCMAGKICGVECNAHFRSPSGMIAHMESGTCRSGMDRQKLNRLILVQDGDNLITSSSGIFEYAGWASLESGEESVSCSGILTPSTDSGATGILTPSDSQFSVVSLVERQLATRAPSGQQSDCMELGEPKVFFCPICPEAKQRPFFTRTSLEQHMQSPAHTPKMFHCPSLLLQGTHGKAKPSMKRFSTVSGLVAHIESGACRGGNAGLRTVMEYMEGRLEDLGISFKLLSV</sequence>
<dbReference type="HAMAP" id="MF_00736">
    <property type="entry name" value="Ribosomal_uL11"/>
    <property type="match status" value="1"/>
</dbReference>
<evidence type="ECO:0000256" key="1">
    <source>
        <dbReference type="ARBA" id="ARBA00010537"/>
    </source>
</evidence>
<dbReference type="InterPro" id="IPR036236">
    <property type="entry name" value="Znf_C2H2_sf"/>
</dbReference>
<dbReference type="PROSITE" id="PS50157">
    <property type="entry name" value="ZINC_FINGER_C2H2_2"/>
    <property type="match status" value="2"/>
</dbReference>
<dbReference type="GO" id="GO:0000977">
    <property type="term" value="F:RNA polymerase II transcription regulatory region sequence-specific DNA binding"/>
    <property type="evidence" value="ECO:0007669"/>
    <property type="project" value="TreeGrafter"/>
</dbReference>
<dbReference type="Gene3D" id="3.30.160.60">
    <property type="entry name" value="Classic Zinc Finger"/>
    <property type="match status" value="2"/>
</dbReference>
<evidence type="ECO:0000256" key="9">
    <source>
        <dbReference type="RuleBase" id="RU003978"/>
    </source>
</evidence>
<dbReference type="GO" id="GO:0005634">
    <property type="term" value="C:nucleus"/>
    <property type="evidence" value="ECO:0007669"/>
    <property type="project" value="TreeGrafter"/>
</dbReference>
<feature type="domain" description="C2H2-type" evidence="10">
    <location>
        <begin position="275"/>
        <end position="299"/>
    </location>
</feature>
<keyword evidence="7 9" id="KW-0687">Ribonucleoprotein</keyword>
<feature type="domain" description="C2H2-type" evidence="10">
    <location>
        <begin position="237"/>
        <end position="264"/>
    </location>
</feature>
<evidence type="ECO:0000313" key="11">
    <source>
        <dbReference type="EMBL" id="RFU77386.1"/>
    </source>
</evidence>
<dbReference type="Proteomes" id="UP000266272">
    <property type="component" value="Unassembled WGS sequence"/>
</dbReference>
<dbReference type="PANTHER" id="PTHR24409:SF356">
    <property type="entry name" value="C2H2 FINGER DOMAIN TRANSCRIPTION FACTOR (EUROFUNG)"/>
    <property type="match status" value="1"/>
</dbReference>
<dbReference type="SMART" id="SM00355">
    <property type="entry name" value="ZnF_C2H2"/>
    <property type="match status" value="5"/>
</dbReference>
<evidence type="ECO:0000313" key="12">
    <source>
        <dbReference type="Proteomes" id="UP000266272"/>
    </source>
</evidence>
<keyword evidence="6 9" id="KW-0689">Ribosomal protein</keyword>
<dbReference type="InterPro" id="IPR020784">
    <property type="entry name" value="Ribosomal_uL11_N"/>
</dbReference>
<dbReference type="InterPro" id="IPR036796">
    <property type="entry name" value="Ribosomal_uL11_N_sf"/>
</dbReference>
<keyword evidence="2" id="KW-0479">Metal-binding</keyword>
<dbReference type="GO" id="GO:1990904">
    <property type="term" value="C:ribonucleoprotein complex"/>
    <property type="evidence" value="ECO:0007669"/>
    <property type="project" value="UniProtKB-KW"/>
</dbReference>
<dbReference type="STRING" id="490622.A0A395NMY6"/>
<dbReference type="SUPFAM" id="SSF54747">
    <property type="entry name" value="Ribosomal L11/L12e N-terminal domain"/>
    <property type="match status" value="1"/>
</dbReference>
<dbReference type="Pfam" id="PF12171">
    <property type="entry name" value="zf-C2H2_jaz"/>
    <property type="match status" value="1"/>
</dbReference>
<keyword evidence="4 8" id="KW-0863">Zinc-finger</keyword>
<protein>
    <submittedName>
        <fullName evidence="11">60s ribosomal l19</fullName>
    </submittedName>
</protein>
<evidence type="ECO:0000256" key="3">
    <source>
        <dbReference type="ARBA" id="ARBA00022737"/>
    </source>
</evidence>
<dbReference type="SUPFAM" id="SSF57667">
    <property type="entry name" value="beta-beta-alpha zinc fingers"/>
    <property type="match status" value="2"/>
</dbReference>
<organism evidence="11 12">
    <name type="scientific">Trichoderma arundinaceum</name>
    <dbReference type="NCBI Taxonomy" id="490622"/>
    <lineage>
        <taxon>Eukaryota</taxon>
        <taxon>Fungi</taxon>
        <taxon>Dikarya</taxon>
        <taxon>Ascomycota</taxon>
        <taxon>Pezizomycotina</taxon>
        <taxon>Sordariomycetes</taxon>
        <taxon>Hypocreomycetidae</taxon>
        <taxon>Hypocreales</taxon>
        <taxon>Hypocreaceae</taxon>
        <taxon>Trichoderma</taxon>
    </lineage>
</organism>
<dbReference type="Gene3D" id="1.10.10.250">
    <property type="entry name" value="Ribosomal protein L11, C-terminal domain"/>
    <property type="match status" value="1"/>
</dbReference>
<dbReference type="GO" id="GO:0000981">
    <property type="term" value="F:DNA-binding transcription factor activity, RNA polymerase II-specific"/>
    <property type="evidence" value="ECO:0007669"/>
    <property type="project" value="TreeGrafter"/>
</dbReference>
<gene>
    <name evidence="11" type="ORF">TARUN_4861</name>
</gene>
<evidence type="ECO:0000259" key="10">
    <source>
        <dbReference type="PROSITE" id="PS50157"/>
    </source>
</evidence>
<dbReference type="InterPro" id="IPR000911">
    <property type="entry name" value="Ribosomal_uL11"/>
</dbReference>
<dbReference type="SMART" id="SM00649">
    <property type="entry name" value="RL11"/>
    <property type="match status" value="1"/>
</dbReference>
<evidence type="ECO:0000256" key="5">
    <source>
        <dbReference type="ARBA" id="ARBA00022833"/>
    </source>
</evidence>
<dbReference type="GO" id="GO:0003735">
    <property type="term" value="F:structural constituent of ribosome"/>
    <property type="evidence" value="ECO:0007669"/>
    <property type="project" value="InterPro"/>
</dbReference>
<dbReference type="Pfam" id="PF03946">
    <property type="entry name" value="Ribosomal_L11_N"/>
    <property type="match status" value="1"/>
</dbReference>
<comment type="caution">
    <text evidence="11">The sequence shown here is derived from an EMBL/GenBank/DDBJ whole genome shotgun (WGS) entry which is preliminary data.</text>
</comment>
<dbReference type="PANTHER" id="PTHR24409">
    <property type="entry name" value="ZINC FINGER PROTEIN 142"/>
    <property type="match status" value="1"/>
</dbReference>
<proteinExistence type="inferred from homology"/>
<dbReference type="CDD" id="cd00349">
    <property type="entry name" value="Ribosomal_L11"/>
    <property type="match status" value="1"/>
</dbReference>
<evidence type="ECO:0000256" key="7">
    <source>
        <dbReference type="ARBA" id="ARBA00023274"/>
    </source>
</evidence>
<comment type="similarity">
    <text evidence="1 9">Belongs to the universal ribosomal protein uL11 family.</text>
</comment>
<keyword evidence="12" id="KW-1185">Reference proteome</keyword>
<accession>A0A395NMY6</accession>
<evidence type="ECO:0000256" key="6">
    <source>
        <dbReference type="ARBA" id="ARBA00022980"/>
    </source>
</evidence>
<dbReference type="Pfam" id="PF12874">
    <property type="entry name" value="zf-met"/>
    <property type="match status" value="1"/>
</dbReference>
<dbReference type="InterPro" id="IPR036769">
    <property type="entry name" value="Ribosomal_uL11_C_sf"/>
</dbReference>
<dbReference type="EMBL" id="PXOA01000285">
    <property type="protein sequence ID" value="RFU77386.1"/>
    <property type="molecule type" value="Genomic_DNA"/>
</dbReference>
<dbReference type="InterPro" id="IPR020783">
    <property type="entry name" value="Ribosomal_uL11_C"/>
</dbReference>
<dbReference type="GO" id="GO:0008270">
    <property type="term" value="F:zinc ion binding"/>
    <property type="evidence" value="ECO:0007669"/>
    <property type="project" value="UniProtKB-KW"/>
</dbReference>